<organism evidence="1 2">
    <name type="scientific">Poseidoniales virus YSH_150918</name>
    <dbReference type="NCBI Taxonomy" id="3071324"/>
    <lineage>
        <taxon>Viruses</taxon>
        <taxon>Duplodnaviria</taxon>
        <taxon>Heunggongvirae</taxon>
        <taxon>Uroviricota</taxon>
        <taxon>Caudoviricetes</taxon>
        <taxon>Magrovirales</taxon>
        <taxon>Aoguangviridae</taxon>
        <taxon>Aobingvirus</taxon>
        <taxon>Aobingvirus yangshanense</taxon>
    </lineage>
</organism>
<name>A0A976UB11_9CAUD</name>
<proteinExistence type="predicted"/>
<reference evidence="1 2" key="1">
    <citation type="submission" date="2022-05" db="EMBL/GenBank/DDBJ databases">
        <title>Diverse viruses of marine archaea discovered using metagenomics.</title>
        <authorList>
            <person name="Zhou Y."/>
        </authorList>
    </citation>
    <scope>NUCLEOTIDE SEQUENCE [LARGE SCALE GENOMIC DNA]</scope>
    <source>
        <strain evidence="1">YSH_150918</strain>
    </source>
</reference>
<dbReference type="KEGG" id="vg:80545147"/>
<dbReference type="EMBL" id="ON649702">
    <property type="protein sequence ID" value="UVF62595.1"/>
    <property type="molecule type" value="Genomic_DNA"/>
</dbReference>
<protein>
    <submittedName>
        <fullName evidence="1">Transcription factor</fullName>
    </submittedName>
</protein>
<keyword evidence="2" id="KW-1185">Reference proteome</keyword>
<evidence type="ECO:0000313" key="2">
    <source>
        <dbReference type="Proteomes" id="UP001157002"/>
    </source>
</evidence>
<dbReference type="GeneID" id="80545147"/>
<accession>A0A976UB11</accession>
<evidence type="ECO:0000313" key="1">
    <source>
        <dbReference type="EMBL" id="UVF62595.1"/>
    </source>
</evidence>
<dbReference type="Proteomes" id="UP001157002">
    <property type="component" value="Segment"/>
</dbReference>
<dbReference type="RefSeq" id="YP_010806186.1">
    <property type="nucleotide sequence ID" value="NC_077214.1"/>
</dbReference>
<sequence>MKPIKVMWTTDNKKFAFIDGKPYTALQVEVFKDDHPMYEYEEMVMTEKENEEMLRNQKIKKGDWFNTLKLNDKIKG</sequence>